<protein>
    <submittedName>
        <fullName evidence="1">Uncharacterized protein</fullName>
    </submittedName>
</protein>
<proteinExistence type="predicted"/>
<name>A0ACD5DGK1_9LACO</name>
<dbReference type="Proteomes" id="UP001149860">
    <property type="component" value="Chromosome"/>
</dbReference>
<evidence type="ECO:0000313" key="1">
    <source>
        <dbReference type="EMBL" id="XFD40524.1"/>
    </source>
</evidence>
<sequence>MKVIRFIIACLFSYTLLGFFTANAKMVLYHQQSSALTKGSLRYINDSKVKYVSKPKNYAHVVHKADQHTVRSTKGKKVSFTTRYLLPSPGKGAQHWGNPQSIAMDKDKYMYVVYCPTNLKNKGRIVRFDIRVLDQMGIRLHPELLQSTYVKTNGHYSKMQKQIQKHIKVGPLFVTGHGQSLAYNWKNHGLYMWRDNEKAPRVPSSQWGYIVHVDSNRLRPDKMIRFRLKRGRFSVPGGHTLTFDKSGNAYFWSNPGFGGYIYKGKIHHRSVKFRLTHQILRKIPGTRIQSMGYNPIRQRLLMVSDGSIASFSAKRLNGHGHLTNSNFEWSEFAPIREFEGIAYDGSSHGNLLVNHCPEVLQADRAF</sequence>
<dbReference type="EMBL" id="CP168151">
    <property type="protein sequence ID" value="XFD40524.1"/>
    <property type="molecule type" value="Genomic_DNA"/>
</dbReference>
<keyword evidence="2" id="KW-1185">Reference proteome</keyword>
<reference evidence="1" key="1">
    <citation type="submission" date="2024-08" db="EMBL/GenBank/DDBJ databases">
        <title>Lentilactobacillus sp. nov., isolated from tree bark.</title>
        <authorList>
            <person name="Phuengjayaem S."/>
            <person name="Tanasupawat S."/>
        </authorList>
    </citation>
    <scope>NUCLEOTIDE SEQUENCE</scope>
    <source>
        <strain evidence="1">SPB1-3</strain>
    </source>
</reference>
<gene>
    <name evidence="1" type="ORF">O0236_004270</name>
</gene>
<organism evidence="1 2">
    <name type="scientific">Lentilactobacillus terminaliae</name>
    <dbReference type="NCBI Taxonomy" id="3003483"/>
    <lineage>
        <taxon>Bacteria</taxon>
        <taxon>Bacillati</taxon>
        <taxon>Bacillota</taxon>
        <taxon>Bacilli</taxon>
        <taxon>Lactobacillales</taxon>
        <taxon>Lactobacillaceae</taxon>
        <taxon>Lentilactobacillus</taxon>
    </lineage>
</organism>
<evidence type="ECO:0000313" key="2">
    <source>
        <dbReference type="Proteomes" id="UP001149860"/>
    </source>
</evidence>
<accession>A0ACD5DGK1</accession>